<proteinExistence type="predicted"/>
<dbReference type="InterPro" id="IPR027417">
    <property type="entry name" value="P-loop_NTPase"/>
</dbReference>
<dbReference type="RefSeq" id="WP_147207777.1">
    <property type="nucleotide sequence ID" value="NZ_BJYM01000001.1"/>
</dbReference>
<sequence>MRNYYYVTANTAEGFINLLPSNINHLQQIISLNHPSQTVKTKILKDIITKYESTCEVEVLKSALGERYLDGVVIREKSIAILNRSIVPNDMSEVTELDLIQYTQDTPVKNAELEEKFIHHTENAYKHLQTGLRIHDDLEEIYIKEMDFKKADAIVDSFIQSVLHGQPKKNRDGHEYHRFFGTTTVDGPVNVIPHITEKLSRVFYIKGRAGTGKSTFMKKVASTCIEYGYDTEIHHCSFDPNSIDMVLVPALDFCMFDSTDPHEFFPTREGEEIIDLYKEAVTPGTDEKFTDEINKVNDHYKSYMKESVIELKKAGEYLEALEQQFSYTKQERKEISNLIERQIQ</sequence>
<evidence type="ECO:0000313" key="1">
    <source>
        <dbReference type="EMBL" id="GEN85358.1"/>
    </source>
</evidence>
<dbReference type="Proteomes" id="UP000321558">
    <property type="component" value="Unassembled WGS sequence"/>
</dbReference>
<keyword evidence="2" id="KW-1185">Reference proteome</keyword>
<accession>A0A511ZD33</accession>
<dbReference type="SUPFAM" id="SSF52540">
    <property type="entry name" value="P-loop containing nucleoside triphosphate hydrolases"/>
    <property type="match status" value="1"/>
</dbReference>
<dbReference type="EMBL" id="BJYM01000001">
    <property type="protein sequence ID" value="GEN85358.1"/>
    <property type="molecule type" value="Genomic_DNA"/>
</dbReference>
<dbReference type="CDD" id="cd00882">
    <property type="entry name" value="Ras_like_GTPase"/>
    <property type="match status" value="1"/>
</dbReference>
<organism evidence="1 2">
    <name type="scientific">Oceanobacillus sojae</name>
    <dbReference type="NCBI Taxonomy" id="582851"/>
    <lineage>
        <taxon>Bacteria</taxon>
        <taxon>Bacillati</taxon>
        <taxon>Bacillota</taxon>
        <taxon>Bacilli</taxon>
        <taxon>Bacillales</taxon>
        <taxon>Bacillaceae</taxon>
        <taxon>Oceanobacillus</taxon>
    </lineage>
</organism>
<evidence type="ECO:0008006" key="3">
    <source>
        <dbReference type="Google" id="ProtNLM"/>
    </source>
</evidence>
<protein>
    <recommendedName>
        <fullName evidence="3">ATPase</fullName>
    </recommendedName>
</protein>
<comment type="caution">
    <text evidence="1">The sequence shown here is derived from an EMBL/GenBank/DDBJ whole genome shotgun (WGS) entry which is preliminary data.</text>
</comment>
<dbReference type="AlphaFoldDB" id="A0A511ZD33"/>
<dbReference type="Gene3D" id="3.40.50.300">
    <property type="entry name" value="P-loop containing nucleotide triphosphate hydrolases"/>
    <property type="match status" value="1"/>
</dbReference>
<gene>
    <name evidence="1" type="ORF">OSO01_00970</name>
</gene>
<name>A0A511ZD33_9BACI</name>
<evidence type="ECO:0000313" key="2">
    <source>
        <dbReference type="Proteomes" id="UP000321558"/>
    </source>
</evidence>
<dbReference type="OrthoDB" id="9781752at2"/>
<dbReference type="STRING" id="582851.GCA_900162665_02329"/>
<reference evidence="1 2" key="1">
    <citation type="submission" date="2019-07" db="EMBL/GenBank/DDBJ databases">
        <title>Whole genome shotgun sequence of Oceanobacillus sojae NBRC 105379.</title>
        <authorList>
            <person name="Hosoyama A."/>
            <person name="Uohara A."/>
            <person name="Ohji S."/>
            <person name="Ichikawa N."/>
        </authorList>
    </citation>
    <scope>NUCLEOTIDE SEQUENCE [LARGE SCALE GENOMIC DNA]</scope>
    <source>
        <strain evidence="1 2">NBRC 105379</strain>
    </source>
</reference>